<dbReference type="InterPro" id="IPR001482">
    <property type="entry name" value="T2SS/T4SS_dom"/>
</dbReference>
<dbReference type="InterPro" id="IPR003593">
    <property type="entry name" value="AAA+_ATPase"/>
</dbReference>
<evidence type="ECO:0000256" key="7">
    <source>
        <dbReference type="ARBA" id="ARBA00024382"/>
    </source>
</evidence>
<dbReference type="Pfam" id="PF00437">
    <property type="entry name" value="T2SSE"/>
    <property type="match status" value="1"/>
</dbReference>
<comment type="caution">
    <text evidence="10">The sequence shown here is derived from an EMBL/GenBank/DDBJ whole genome shotgun (WGS) entry which is preliminary data.</text>
</comment>
<dbReference type="GO" id="GO:0015627">
    <property type="term" value="C:type II protein secretion system complex"/>
    <property type="evidence" value="ECO:0007669"/>
    <property type="project" value="InterPro"/>
</dbReference>
<dbReference type="InterPro" id="IPR037257">
    <property type="entry name" value="T2SS_E_N_sf"/>
</dbReference>
<evidence type="ECO:0000256" key="6">
    <source>
        <dbReference type="ARBA" id="ARBA00022967"/>
    </source>
</evidence>
<evidence type="ECO:0000256" key="4">
    <source>
        <dbReference type="ARBA" id="ARBA00022840"/>
    </source>
</evidence>
<gene>
    <name evidence="10" type="primary">gspE</name>
    <name evidence="10" type="ORF">GYA55_14265</name>
</gene>
<dbReference type="SUPFAM" id="SSF160246">
    <property type="entry name" value="EspE N-terminal domain-like"/>
    <property type="match status" value="1"/>
</dbReference>
<name>A0A7X9FU31_9DELT</name>
<dbReference type="AlphaFoldDB" id="A0A7X9FU31"/>
<dbReference type="InterPro" id="IPR027417">
    <property type="entry name" value="P-loop_NTPase"/>
</dbReference>
<keyword evidence="3" id="KW-0547">Nucleotide-binding</keyword>
<dbReference type="GO" id="GO:0016887">
    <property type="term" value="F:ATP hydrolysis activity"/>
    <property type="evidence" value="ECO:0007669"/>
    <property type="project" value="TreeGrafter"/>
</dbReference>
<keyword evidence="2" id="KW-0813">Transport</keyword>
<evidence type="ECO:0000313" key="11">
    <source>
        <dbReference type="Proteomes" id="UP000524246"/>
    </source>
</evidence>
<dbReference type="GO" id="GO:0015628">
    <property type="term" value="P:protein secretion by the type II secretion system"/>
    <property type="evidence" value="ECO:0007669"/>
    <property type="project" value="InterPro"/>
</dbReference>
<evidence type="ECO:0000256" key="8">
    <source>
        <dbReference type="ARBA" id="ARBA00034006"/>
    </source>
</evidence>
<evidence type="ECO:0000256" key="5">
    <source>
        <dbReference type="ARBA" id="ARBA00022927"/>
    </source>
</evidence>
<evidence type="ECO:0000256" key="1">
    <source>
        <dbReference type="ARBA" id="ARBA00006611"/>
    </source>
</evidence>
<protein>
    <recommendedName>
        <fullName evidence="7">protein-secreting ATPase</fullName>
        <ecNumber evidence="7">7.4.2.8</ecNumber>
    </recommendedName>
</protein>
<dbReference type="Proteomes" id="UP000524246">
    <property type="component" value="Unassembled WGS sequence"/>
</dbReference>
<comment type="similarity">
    <text evidence="1">Belongs to the GSP E family.</text>
</comment>
<organism evidence="10 11">
    <name type="scientific">SAR324 cluster bacterium</name>
    <dbReference type="NCBI Taxonomy" id="2024889"/>
    <lineage>
        <taxon>Bacteria</taxon>
        <taxon>Deltaproteobacteria</taxon>
        <taxon>SAR324 cluster</taxon>
    </lineage>
</organism>
<dbReference type="InterPro" id="IPR007831">
    <property type="entry name" value="T2SS_GspE_N"/>
</dbReference>
<dbReference type="SMART" id="SM00382">
    <property type="entry name" value="AAA"/>
    <property type="match status" value="1"/>
</dbReference>
<dbReference type="CDD" id="cd01129">
    <property type="entry name" value="PulE-GspE-like"/>
    <property type="match status" value="1"/>
</dbReference>
<evidence type="ECO:0000256" key="3">
    <source>
        <dbReference type="ARBA" id="ARBA00022741"/>
    </source>
</evidence>
<dbReference type="PROSITE" id="PS00662">
    <property type="entry name" value="T2SP_E"/>
    <property type="match status" value="1"/>
</dbReference>
<dbReference type="EMBL" id="JAAZON010000648">
    <property type="protein sequence ID" value="NMC64325.1"/>
    <property type="molecule type" value="Genomic_DNA"/>
</dbReference>
<dbReference type="PANTHER" id="PTHR30258:SF2">
    <property type="entry name" value="COMG OPERON PROTEIN 1"/>
    <property type="match status" value="1"/>
</dbReference>
<accession>A0A7X9FU31</accession>
<dbReference type="Pfam" id="PF05157">
    <property type="entry name" value="MshEN"/>
    <property type="match status" value="1"/>
</dbReference>
<dbReference type="FunFam" id="3.30.450.90:FF:000001">
    <property type="entry name" value="Type II secretion system ATPase GspE"/>
    <property type="match status" value="1"/>
</dbReference>
<evidence type="ECO:0000256" key="2">
    <source>
        <dbReference type="ARBA" id="ARBA00022448"/>
    </source>
</evidence>
<dbReference type="Gene3D" id="3.30.300.160">
    <property type="entry name" value="Type II secretion system, protein E, N-terminal domain"/>
    <property type="match status" value="1"/>
</dbReference>
<evidence type="ECO:0000259" key="9">
    <source>
        <dbReference type="PROSITE" id="PS00662"/>
    </source>
</evidence>
<dbReference type="NCBIfam" id="TIGR02533">
    <property type="entry name" value="type_II_gspE"/>
    <property type="match status" value="1"/>
</dbReference>
<comment type="catalytic activity">
    <reaction evidence="8">
        <text>ATP + H2O + cellular proteinSide 1 = ADP + phosphate + cellular proteinSide 2.</text>
        <dbReference type="EC" id="7.4.2.8"/>
    </reaction>
</comment>
<keyword evidence="6" id="KW-1278">Translocase</keyword>
<proteinExistence type="inferred from homology"/>
<dbReference type="PANTHER" id="PTHR30258">
    <property type="entry name" value="TYPE II SECRETION SYSTEM PROTEIN GSPE-RELATED"/>
    <property type="match status" value="1"/>
</dbReference>
<sequence length="532" mass="58921">MGGLDSQSPRQLAAQLGFRFVERLGEPQPPRDLIRGDFDRIVGSWGRQNLTIPYDGDSNKLIVATSEPLNTQAIDQLRLCYRRPIEVIVTSPDEVTRAINAIRTTLMSDRSSTLDASTDKEDGDDLQNQLKIDVTDAEDDDAPIIRYLNAIIFKASSERASDVHIESFEDMVKVRFRIDGTLYDVATEKKAFQASIISRIKVMAGLNIAEKRLPQDGRIGIKIAGRDVDIRVSTIPTQFGERVVMRLLDKTATVLDLEQLGILGRNLNQVVKLIQKPNGIILVTGPTGSGKTTTLYSCLSRINVPGKNILTVEDPIEYQLPGIGQMQVNPKIGFTFASGLRAILRQDPDIVMVGEIRDSETAEIAIQASLTGHLVFSTLHTNDSSGALTRLLDMGIEPFLVSSSLLAVMAQRLVRKLCPYCREEHELLDEELVELGLNHKSVKSRVSYKPGTGTCEHCQNTHYSGRTGIHELLLINDDIRALILQRVDSNSIKNLALKQGFETLRMDGARKVLAGMTSVEEVMLVTHEEMSH</sequence>
<evidence type="ECO:0000313" key="10">
    <source>
        <dbReference type="EMBL" id="NMC64325.1"/>
    </source>
</evidence>
<keyword evidence="4" id="KW-0067">ATP-binding</keyword>
<dbReference type="FunFam" id="3.40.50.300:FF:000398">
    <property type="entry name" value="Type IV pilus assembly ATPase PilB"/>
    <property type="match status" value="1"/>
</dbReference>
<dbReference type="GO" id="GO:0005524">
    <property type="term" value="F:ATP binding"/>
    <property type="evidence" value="ECO:0007669"/>
    <property type="project" value="UniProtKB-KW"/>
</dbReference>
<dbReference type="SUPFAM" id="SSF52540">
    <property type="entry name" value="P-loop containing nucleoside triphosphate hydrolases"/>
    <property type="match status" value="1"/>
</dbReference>
<keyword evidence="5" id="KW-0653">Protein transport</keyword>
<dbReference type="GO" id="GO:0005886">
    <property type="term" value="C:plasma membrane"/>
    <property type="evidence" value="ECO:0007669"/>
    <property type="project" value="TreeGrafter"/>
</dbReference>
<reference evidence="10 11" key="1">
    <citation type="journal article" date="2020" name="Biotechnol. Biofuels">
        <title>New insights from the biogas microbiome by comprehensive genome-resolved metagenomics of nearly 1600 species originating from multiple anaerobic digesters.</title>
        <authorList>
            <person name="Campanaro S."/>
            <person name="Treu L."/>
            <person name="Rodriguez-R L.M."/>
            <person name="Kovalovszki A."/>
            <person name="Ziels R.M."/>
            <person name="Maus I."/>
            <person name="Zhu X."/>
            <person name="Kougias P.G."/>
            <person name="Basile A."/>
            <person name="Luo G."/>
            <person name="Schluter A."/>
            <person name="Konstantinidis K.T."/>
            <person name="Angelidaki I."/>
        </authorList>
    </citation>
    <scope>NUCLEOTIDE SEQUENCE [LARGE SCALE GENOMIC DNA]</scope>
    <source>
        <strain evidence="10">AS27yjCOA_65</strain>
    </source>
</reference>
<dbReference type="Gene3D" id="3.40.50.300">
    <property type="entry name" value="P-loop containing nucleotide triphosphate hydrolases"/>
    <property type="match status" value="1"/>
</dbReference>
<dbReference type="EC" id="7.4.2.8" evidence="7"/>
<dbReference type="GO" id="GO:0008564">
    <property type="term" value="F:protein-exporting ATPase activity"/>
    <property type="evidence" value="ECO:0007669"/>
    <property type="project" value="UniProtKB-EC"/>
</dbReference>
<dbReference type="InterPro" id="IPR013369">
    <property type="entry name" value="T2SS_GspE"/>
</dbReference>
<feature type="domain" description="Bacterial type II secretion system protein E" evidence="9">
    <location>
        <begin position="344"/>
        <end position="358"/>
    </location>
</feature>
<dbReference type="Gene3D" id="3.30.450.90">
    <property type="match status" value="1"/>
</dbReference>